<dbReference type="SUPFAM" id="SSF51735">
    <property type="entry name" value="NAD(P)-binding Rossmann-fold domains"/>
    <property type="match status" value="1"/>
</dbReference>
<dbReference type="Pfam" id="PF08240">
    <property type="entry name" value="ADH_N"/>
    <property type="match status" value="1"/>
</dbReference>
<gene>
    <name evidence="4" type="ORF">SAMN04488579_11257</name>
</gene>
<keyword evidence="5" id="KW-1185">Reference proteome</keyword>
<sequence length="421" mass="46236">MKAKAVRLYGKDDLRLEEFELPKIKEDEILVKVVSDSICMSTYKLVAQGKAHKRCPQNVDTNPVIIGHEFSGVIVEVGDQWKDQFKPGQRFAQQPALNYKGKLDSPGYSYEWCGGATTYCIMPQEVMELGCLMPYEGKSFYKASLGEPMSCIIGGYHSNYHTNKRNHDHAMGTKVDGSILILGGCGPMGLGAVEYGLNFENKPKRIVVTDIDDARIARAKEVISPKSAAEKGIDLLYVNTAKMDDAVTELMTITEGHGYDDVFVYAPIRQVAEMGDQLLAFDGCMNFFAGPTNKDFMADINLYNVHYTSSHIMGTTGGDNNDLIEANDLAARGIIDPSVMVTHVGGIDSIAEATLNLPKIPGGKKLTYTQFSMPLTAIENFASLGEKDPLFKKLADCCAAHNGLWNDEAEAILFDHFDVTL</sequence>
<feature type="domain" description="Alcohol dehydrogenase-like N-terminal" evidence="3">
    <location>
        <begin position="26"/>
        <end position="125"/>
    </location>
</feature>
<proteinExistence type="predicted"/>
<dbReference type="InterPro" id="IPR011032">
    <property type="entry name" value="GroES-like_sf"/>
</dbReference>
<feature type="domain" description="Alcohol dehydrogenase-like C-terminal" evidence="2">
    <location>
        <begin position="189"/>
        <end position="331"/>
    </location>
</feature>
<dbReference type="EMBL" id="FNOU01000012">
    <property type="protein sequence ID" value="SDX97170.1"/>
    <property type="molecule type" value="Genomic_DNA"/>
</dbReference>
<dbReference type="Gene3D" id="3.90.180.10">
    <property type="entry name" value="Medium-chain alcohol dehydrogenases, catalytic domain"/>
    <property type="match status" value="1"/>
</dbReference>
<evidence type="ECO:0000313" key="4">
    <source>
        <dbReference type="EMBL" id="SDX97170.1"/>
    </source>
</evidence>
<dbReference type="InterPro" id="IPR013149">
    <property type="entry name" value="ADH-like_C"/>
</dbReference>
<evidence type="ECO:0000259" key="3">
    <source>
        <dbReference type="Pfam" id="PF08240"/>
    </source>
</evidence>
<dbReference type="InterPro" id="IPR050129">
    <property type="entry name" value="Zn_alcohol_dh"/>
</dbReference>
<dbReference type="GO" id="GO:0016491">
    <property type="term" value="F:oxidoreductase activity"/>
    <property type="evidence" value="ECO:0007669"/>
    <property type="project" value="UniProtKB-KW"/>
</dbReference>
<dbReference type="PANTHER" id="PTHR43401:SF2">
    <property type="entry name" value="L-THREONINE 3-DEHYDROGENASE"/>
    <property type="match status" value="1"/>
</dbReference>
<dbReference type="AlphaFoldDB" id="A0A1H3G236"/>
<dbReference type="Gene3D" id="3.40.50.720">
    <property type="entry name" value="NAD(P)-binding Rossmann-like Domain"/>
    <property type="match status" value="1"/>
</dbReference>
<dbReference type="InterPro" id="IPR013154">
    <property type="entry name" value="ADH-like_N"/>
</dbReference>
<dbReference type="OrthoDB" id="9787435at2"/>
<organism evidence="4 5">
    <name type="scientific">Eubacterium barkeri</name>
    <name type="common">Clostridium barkeri</name>
    <dbReference type="NCBI Taxonomy" id="1528"/>
    <lineage>
        <taxon>Bacteria</taxon>
        <taxon>Bacillati</taxon>
        <taxon>Bacillota</taxon>
        <taxon>Clostridia</taxon>
        <taxon>Eubacteriales</taxon>
        <taxon>Eubacteriaceae</taxon>
        <taxon>Eubacterium</taxon>
    </lineage>
</organism>
<protein>
    <submittedName>
        <fullName evidence="4">Threonine dehydrogenase</fullName>
    </submittedName>
</protein>
<dbReference type="CDD" id="cd08238">
    <property type="entry name" value="sorbose_phosphate_red"/>
    <property type="match status" value="1"/>
</dbReference>
<name>A0A1H3G236_EUBBA</name>
<evidence type="ECO:0000256" key="1">
    <source>
        <dbReference type="ARBA" id="ARBA00023002"/>
    </source>
</evidence>
<dbReference type="Pfam" id="PF00107">
    <property type="entry name" value="ADH_zinc_N"/>
    <property type="match status" value="1"/>
</dbReference>
<dbReference type="Proteomes" id="UP000199652">
    <property type="component" value="Unassembled WGS sequence"/>
</dbReference>
<keyword evidence="1" id="KW-0560">Oxidoreductase</keyword>
<accession>A0A1H3G236</accession>
<dbReference type="RefSeq" id="WP_090245410.1">
    <property type="nucleotide sequence ID" value="NZ_FNOU01000012.1"/>
</dbReference>
<dbReference type="InterPro" id="IPR036291">
    <property type="entry name" value="NAD(P)-bd_dom_sf"/>
</dbReference>
<reference evidence="5" key="1">
    <citation type="submission" date="2016-10" db="EMBL/GenBank/DDBJ databases">
        <authorList>
            <person name="Varghese N."/>
            <person name="Submissions S."/>
        </authorList>
    </citation>
    <scope>NUCLEOTIDE SEQUENCE [LARGE SCALE GENOMIC DNA]</scope>
    <source>
        <strain evidence="5">VPI 5359</strain>
    </source>
</reference>
<evidence type="ECO:0000259" key="2">
    <source>
        <dbReference type="Pfam" id="PF00107"/>
    </source>
</evidence>
<dbReference type="PANTHER" id="PTHR43401">
    <property type="entry name" value="L-THREONINE 3-DEHYDROGENASE"/>
    <property type="match status" value="1"/>
</dbReference>
<dbReference type="STRING" id="1528.SAMN04488579_11257"/>
<dbReference type="SUPFAM" id="SSF50129">
    <property type="entry name" value="GroES-like"/>
    <property type="match status" value="1"/>
</dbReference>
<evidence type="ECO:0000313" key="5">
    <source>
        <dbReference type="Proteomes" id="UP000199652"/>
    </source>
</evidence>